<dbReference type="AlphaFoldDB" id="A0AAW8Q156"/>
<protein>
    <submittedName>
        <fullName evidence="1">Fe3+-citrate ABC transporter substrate-binding protein</fullName>
    </submittedName>
</protein>
<dbReference type="Proteomes" id="UP001253193">
    <property type="component" value="Unassembled WGS sequence"/>
</dbReference>
<dbReference type="EMBL" id="JAUHGG010000003">
    <property type="protein sequence ID" value="MDS1821010.1"/>
    <property type="molecule type" value="Genomic_DNA"/>
</dbReference>
<evidence type="ECO:0000313" key="2">
    <source>
        <dbReference type="Proteomes" id="UP001253193"/>
    </source>
</evidence>
<evidence type="ECO:0000313" key="1">
    <source>
        <dbReference type="EMBL" id="MDS1821010.1"/>
    </source>
</evidence>
<comment type="caution">
    <text evidence="1">The sequence shown here is derived from an EMBL/GenBank/DDBJ whole genome shotgun (WGS) entry which is preliminary data.</text>
</comment>
<proteinExistence type="predicted"/>
<name>A0AAW8Q156_VIBPH</name>
<organism evidence="1 2">
    <name type="scientific">Vibrio parahaemolyticus</name>
    <dbReference type="NCBI Taxonomy" id="670"/>
    <lineage>
        <taxon>Bacteria</taxon>
        <taxon>Pseudomonadati</taxon>
        <taxon>Pseudomonadota</taxon>
        <taxon>Gammaproteobacteria</taxon>
        <taxon>Vibrionales</taxon>
        <taxon>Vibrionaceae</taxon>
        <taxon>Vibrio</taxon>
    </lineage>
</organism>
<dbReference type="RefSeq" id="WP_311019806.1">
    <property type="nucleotide sequence ID" value="NZ_JAUHGG010000003.1"/>
</dbReference>
<reference evidence="1" key="1">
    <citation type="submission" date="2023-06" db="EMBL/GenBank/DDBJ databases">
        <title>Genomic Diversity of Vibrio spp. and Metagenomic Analysis of Pathogens in Florida Gulf Coastal Waters Following Hurricane Ian.</title>
        <authorList>
            <person name="Brumfield K.D."/>
        </authorList>
    </citation>
    <scope>NUCLEOTIDE SEQUENCE</scope>
    <source>
        <strain evidence="1">WBS2B-138</strain>
    </source>
</reference>
<gene>
    <name evidence="1" type="ORF">QX249_10100</name>
</gene>
<sequence>MRKRKPELLDAPEAFKTNTGFRFISKSDVAFKITIPRPHGGYLYRTVGLLKLGEEKALRKALKERDQLGKELWGKFWSKIISDYTYLSHLPRNLEPVYFLDPADTSKLGEYRANWTKFVDGKKDKVARRYRVSAHGKLGAYMLAKKELQEAYKDKLDLLKFMGRNSVLTMK</sequence>
<accession>A0AAW8Q156</accession>